<proteinExistence type="predicted"/>
<reference evidence="2" key="1">
    <citation type="journal article" date="2023" name="G3 (Bethesda)">
        <title>Genome assembly and association tests identify interacting loci associated with vigor, precocity, and sex in interspecific pistachio rootstocks.</title>
        <authorList>
            <person name="Palmer W."/>
            <person name="Jacygrad E."/>
            <person name="Sagayaradj S."/>
            <person name="Cavanaugh K."/>
            <person name="Han R."/>
            <person name="Bertier L."/>
            <person name="Beede B."/>
            <person name="Kafkas S."/>
            <person name="Golino D."/>
            <person name="Preece J."/>
            <person name="Michelmore R."/>
        </authorList>
    </citation>
    <scope>NUCLEOTIDE SEQUENCE [LARGE SCALE GENOMIC DNA]</scope>
</reference>
<dbReference type="EMBL" id="CM047901">
    <property type="protein sequence ID" value="KAJ0096784.1"/>
    <property type="molecule type" value="Genomic_DNA"/>
</dbReference>
<gene>
    <name evidence="1" type="ORF">Patl1_28069</name>
</gene>
<evidence type="ECO:0000313" key="1">
    <source>
        <dbReference type="EMBL" id="KAJ0096784.1"/>
    </source>
</evidence>
<dbReference type="Proteomes" id="UP001164250">
    <property type="component" value="Chromosome 5"/>
</dbReference>
<organism evidence="1 2">
    <name type="scientific">Pistacia atlantica</name>
    <dbReference type="NCBI Taxonomy" id="434234"/>
    <lineage>
        <taxon>Eukaryota</taxon>
        <taxon>Viridiplantae</taxon>
        <taxon>Streptophyta</taxon>
        <taxon>Embryophyta</taxon>
        <taxon>Tracheophyta</taxon>
        <taxon>Spermatophyta</taxon>
        <taxon>Magnoliopsida</taxon>
        <taxon>eudicotyledons</taxon>
        <taxon>Gunneridae</taxon>
        <taxon>Pentapetalae</taxon>
        <taxon>rosids</taxon>
        <taxon>malvids</taxon>
        <taxon>Sapindales</taxon>
        <taxon>Anacardiaceae</taxon>
        <taxon>Pistacia</taxon>
    </lineage>
</organism>
<keyword evidence="2" id="KW-1185">Reference proteome</keyword>
<evidence type="ECO:0000313" key="2">
    <source>
        <dbReference type="Proteomes" id="UP001164250"/>
    </source>
</evidence>
<comment type="caution">
    <text evidence="1">The sequence shown here is derived from an EMBL/GenBank/DDBJ whole genome shotgun (WGS) entry which is preliminary data.</text>
</comment>
<accession>A0ACC1BD50</accession>
<name>A0ACC1BD50_9ROSI</name>
<sequence>MWTMYFFFNNTLKIYLPVLSLDPVIGAIAAGNAVVLKPSEVAPASSSLLAKLLEEYVDKSSVRVVEGAVAETSALLEQKWDKIFFTGGTRVGRIVMASAAKHLTPVILELGGKCPAVVDSKINLQVTARRIIAGKWMANGGQTCIAIDYVITTKEFAPNLIDALRNELKEFFGKYPMESKDLSRIVNPFHFRRLASLLVEDEVSDKIVYGGQKDENQLRIAPTILLDVPEESMLMKEEIFGPLLPIVTVENIEDSFNVINSKSKPLAAYLFTDDEQLKKDFVKNISAGALLVNDAIIHVIFPYPKLIVTHANHSAYKFISPVSHK</sequence>
<protein>
    <submittedName>
        <fullName evidence="1">Uncharacterized protein</fullName>
    </submittedName>
</protein>